<dbReference type="Pfam" id="PF09826">
    <property type="entry name" value="Beta_propel"/>
    <property type="match status" value="1"/>
</dbReference>
<dbReference type="RefSeq" id="WP_118050202.1">
    <property type="nucleotide sequence ID" value="NZ_CABJFK010000002.1"/>
</dbReference>
<keyword evidence="2" id="KW-0812">Transmembrane</keyword>
<feature type="region of interest" description="Disordered" evidence="1">
    <location>
        <begin position="292"/>
        <end position="311"/>
    </location>
</feature>
<accession>A0A414JAN2</accession>
<feature type="region of interest" description="Disordered" evidence="1">
    <location>
        <begin position="91"/>
        <end position="111"/>
    </location>
</feature>
<keyword evidence="2" id="KW-1133">Transmembrane helix</keyword>
<organism evidence="3 4">
    <name type="scientific">Blautia obeum</name>
    <dbReference type="NCBI Taxonomy" id="40520"/>
    <lineage>
        <taxon>Bacteria</taxon>
        <taxon>Bacillati</taxon>
        <taxon>Bacillota</taxon>
        <taxon>Clostridia</taxon>
        <taxon>Lachnospirales</taxon>
        <taxon>Lachnospiraceae</taxon>
        <taxon>Blautia</taxon>
    </lineage>
</organism>
<gene>
    <name evidence="3" type="ORF">DW740_04085</name>
</gene>
<feature type="compositionally biased region" description="Basic and acidic residues" evidence="1">
    <location>
        <begin position="1"/>
        <end position="15"/>
    </location>
</feature>
<protein>
    <submittedName>
        <fullName evidence="3">Beta propeller domain-containing protein</fullName>
    </submittedName>
</protein>
<evidence type="ECO:0000313" key="4">
    <source>
        <dbReference type="Proteomes" id="UP000283745"/>
    </source>
</evidence>
<sequence>MDDRELMDKIRKSMEDTPVPESLKPENIQKMLEEQSENQQPNEAARTEKDDQPKGTTTHRFWNARTSHYIGVAAAAVVVIAALGITPGLLKTHTGAKQGDTTEFDTVSPEAAEPVKVAQATDPVSGIAHMDSYDDLYNMLKEWNENPTTSNYARVMTIEESADTGSANTAAASDMASSDAASPDSVIAAYPEGEIDSAFSYDEKSDSGDYSSTNTQEEMVDEADIVKTDGTYIYAMDSRGTVRIVDAASMKLIGTINGENSADYKEMYVEGSCLQLIRQQVEYVTYKGELNLPSASDEDSDSDSTQSVRSSYSMPVTTVSVLTYDISDRNTPKLTGTYQQDGSYLSSRRSNGYLYLFTSYTPDTGNNADQLEYYVPRSGQEYIAYDHIYLPEQEGADDFSYNGKAYLVSGAVAVGTPDQASDIMAVVSGAETFYVSENNIYSAVSTWNEKETRTELVRIGYADGKFTDGSTGSVAGELNDNFSLDEYADHLRVVTTVESWSSDYSDFSRSNSLYVLDPSMKTVGKIENLAEGEEIKSARFMGETGYFVTYKNTDPLFSVDLSDPENPKVLGELKITGFSSYLHFYGENRLLGIGWETDPDTGNTIGMKCSMFDISDPSDVKETDRFVLKDVSFCDALTNYRSILAAPKKGLFGFAYGMYGSNSDIYDSSENFYYSVFSFDEEDGFVPNAYVKMNDCGLFDDGMEWQDYRTARGIYIKDTFYLVTEKGIASYNMADDYSAAGILKWNE</sequence>
<dbReference type="InterPro" id="IPR019198">
    <property type="entry name" value="Beta_propeller_containing"/>
</dbReference>
<dbReference type="EMBL" id="QSKF01000002">
    <property type="protein sequence ID" value="RHE41479.1"/>
    <property type="molecule type" value="Genomic_DNA"/>
</dbReference>
<comment type="caution">
    <text evidence="3">The sequence shown here is derived from an EMBL/GenBank/DDBJ whole genome shotgun (WGS) entry which is preliminary data.</text>
</comment>
<feature type="transmembrane region" description="Helical" evidence="2">
    <location>
        <begin position="69"/>
        <end position="90"/>
    </location>
</feature>
<dbReference type="Proteomes" id="UP000283745">
    <property type="component" value="Unassembled WGS sequence"/>
</dbReference>
<evidence type="ECO:0000256" key="2">
    <source>
        <dbReference type="SAM" id="Phobius"/>
    </source>
</evidence>
<evidence type="ECO:0000256" key="1">
    <source>
        <dbReference type="SAM" id="MobiDB-lite"/>
    </source>
</evidence>
<keyword evidence="2" id="KW-0472">Membrane</keyword>
<feature type="region of interest" description="Disordered" evidence="1">
    <location>
        <begin position="1"/>
        <end position="58"/>
    </location>
</feature>
<name>A0A414JAN2_9FIRM</name>
<dbReference type="AlphaFoldDB" id="A0A414JAN2"/>
<evidence type="ECO:0000313" key="3">
    <source>
        <dbReference type="EMBL" id="RHE41479.1"/>
    </source>
</evidence>
<reference evidence="3 4" key="1">
    <citation type="submission" date="2018-08" db="EMBL/GenBank/DDBJ databases">
        <title>A genome reference for cultivated species of the human gut microbiota.</title>
        <authorList>
            <person name="Zou Y."/>
            <person name="Xue W."/>
            <person name="Luo G."/>
        </authorList>
    </citation>
    <scope>NUCLEOTIDE SEQUENCE [LARGE SCALE GENOMIC DNA]</scope>
    <source>
        <strain evidence="3 4">AM28-23</strain>
    </source>
</reference>
<proteinExistence type="predicted"/>